<dbReference type="Proteomes" id="UP000222168">
    <property type="component" value="Unassembled WGS sequence"/>
</dbReference>
<keyword evidence="2" id="KW-1185">Reference proteome</keyword>
<dbReference type="OrthoDB" id="6446606at2"/>
<sequence>MINPKDVHPKDLVFFQRSLSRSDQDMADMLGISAKTWINKRSSTSRAIRKQLLSPAECEYFMLLTGNHSQYYLTKNNK</sequence>
<evidence type="ECO:0000313" key="1">
    <source>
        <dbReference type="EMBL" id="PHM59524.1"/>
    </source>
</evidence>
<name>A0A2D0K7V4_9GAMM</name>
<dbReference type="EMBL" id="NJAK01000003">
    <property type="protein sequence ID" value="PHM59524.1"/>
    <property type="molecule type" value="Genomic_DNA"/>
</dbReference>
<dbReference type="AlphaFoldDB" id="A0A2D0K7V4"/>
<proteinExistence type="predicted"/>
<evidence type="ECO:0008006" key="3">
    <source>
        <dbReference type="Google" id="ProtNLM"/>
    </source>
</evidence>
<comment type="caution">
    <text evidence="1">The sequence shown here is derived from an EMBL/GenBank/DDBJ whole genome shotgun (WGS) entry which is preliminary data.</text>
</comment>
<organism evidence="1 2">
    <name type="scientific">Xenorhabdus ishibashii</name>
    <dbReference type="NCBI Taxonomy" id="1034471"/>
    <lineage>
        <taxon>Bacteria</taxon>
        <taxon>Pseudomonadati</taxon>
        <taxon>Pseudomonadota</taxon>
        <taxon>Gammaproteobacteria</taxon>
        <taxon>Enterobacterales</taxon>
        <taxon>Morganellaceae</taxon>
        <taxon>Xenorhabdus</taxon>
    </lineage>
</organism>
<accession>A0A2D0K7V4</accession>
<reference evidence="1 2" key="1">
    <citation type="journal article" date="2017" name="Nat. Microbiol.">
        <title>Natural product diversity associated with the nematode symbionts Photorhabdus and Xenorhabdus.</title>
        <authorList>
            <person name="Tobias N.J."/>
            <person name="Wolff H."/>
            <person name="Djahanschiri B."/>
            <person name="Grundmann F."/>
            <person name="Kronenwerth M."/>
            <person name="Shi Y.M."/>
            <person name="Simonyi S."/>
            <person name="Grun P."/>
            <person name="Shapiro-Ilan D."/>
            <person name="Pidot S.J."/>
            <person name="Stinear T.P."/>
            <person name="Ebersberger I."/>
            <person name="Bode H.B."/>
        </authorList>
    </citation>
    <scope>NUCLEOTIDE SEQUENCE [LARGE SCALE GENOMIC DNA]</scope>
    <source>
        <strain evidence="1 2">DSM 22670</strain>
    </source>
</reference>
<gene>
    <name evidence="1" type="ORF">Xish_03643</name>
</gene>
<dbReference type="RefSeq" id="WP_141554008.1">
    <property type="nucleotide sequence ID" value="NZ_NJAK01000003.1"/>
</dbReference>
<protein>
    <recommendedName>
        <fullName evidence="3">Transcriptional regulator</fullName>
    </recommendedName>
</protein>
<evidence type="ECO:0000313" key="2">
    <source>
        <dbReference type="Proteomes" id="UP000222168"/>
    </source>
</evidence>